<organism evidence="1 2">
    <name type="scientific">Nephila pilipes</name>
    <name type="common">Giant wood spider</name>
    <name type="synonym">Nephila maculata</name>
    <dbReference type="NCBI Taxonomy" id="299642"/>
    <lineage>
        <taxon>Eukaryota</taxon>
        <taxon>Metazoa</taxon>
        <taxon>Ecdysozoa</taxon>
        <taxon>Arthropoda</taxon>
        <taxon>Chelicerata</taxon>
        <taxon>Arachnida</taxon>
        <taxon>Araneae</taxon>
        <taxon>Araneomorphae</taxon>
        <taxon>Entelegynae</taxon>
        <taxon>Araneoidea</taxon>
        <taxon>Nephilidae</taxon>
        <taxon>Nephila</taxon>
    </lineage>
</organism>
<evidence type="ECO:0000313" key="2">
    <source>
        <dbReference type="Proteomes" id="UP000887013"/>
    </source>
</evidence>
<dbReference type="AlphaFoldDB" id="A0A8X6PKP6"/>
<gene>
    <name evidence="1" type="ORF">NPIL_618801</name>
</gene>
<sequence>MFSIWGHQQTGTEAQCGWAIVLISLAWAGAMMRSAAVSNPFPPQRSGRSSLGRLNLCPRLAPVSFLLRDKYILIHRRITDSGSVADVLKRLTAWDATPTFTIYTAHFQPNNNNVLPFISDEARFSSNGYMGWLVRASSYLREPRVLSCIQQNRDHDRRSTTQSIITKICYQPYRRLYLLYSPLEESCIGLSSLSSSGQTVPDPQGSCKKVINYVNVHQKVRCGMQPPKEFPVHMQLIWAVQQQMGYMIWPG</sequence>
<dbReference type="Proteomes" id="UP000887013">
    <property type="component" value="Unassembled WGS sequence"/>
</dbReference>
<name>A0A8X6PKP6_NEPPI</name>
<reference evidence="1" key="1">
    <citation type="submission" date="2020-08" db="EMBL/GenBank/DDBJ databases">
        <title>Multicomponent nature underlies the extraordinary mechanical properties of spider dragline silk.</title>
        <authorList>
            <person name="Kono N."/>
            <person name="Nakamura H."/>
            <person name="Mori M."/>
            <person name="Yoshida Y."/>
            <person name="Ohtoshi R."/>
            <person name="Malay A.D."/>
            <person name="Moran D.A.P."/>
            <person name="Tomita M."/>
            <person name="Numata K."/>
            <person name="Arakawa K."/>
        </authorList>
    </citation>
    <scope>NUCLEOTIDE SEQUENCE</scope>
</reference>
<proteinExistence type="predicted"/>
<comment type="caution">
    <text evidence="1">The sequence shown here is derived from an EMBL/GenBank/DDBJ whole genome shotgun (WGS) entry which is preliminary data.</text>
</comment>
<dbReference type="EMBL" id="BMAW01069459">
    <property type="protein sequence ID" value="GFT69104.1"/>
    <property type="molecule type" value="Genomic_DNA"/>
</dbReference>
<evidence type="ECO:0000313" key="1">
    <source>
        <dbReference type="EMBL" id="GFT69104.1"/>
    </source>
</evidence>
<accession>A0A8X6PKP6</accession>
<keyword evidence="2" id="KW-1185">Reference proteome</keyword>
<protein>
    <submittedName>
        <fullName evidence="1">Uncharacterized protein</fullName>
    </submittedName>
</protein>